<dbReference type="Pfam" id="PF13408">
    <property type="entry name" value="Zn_ribbon_recom"/>
    <property type="match status" value="1"/>
</dbReference>
<dbReference type="RefSeq" id="WP_375358227.1">
    <property type="nucleotide sequence ID" value="NZ_JBHHMI010000050.1"/>
</dbReference>
<protein>
    <submittedName>
        <fullName evidence="3">Zinc ribbon domain-containing protein</fullName>
    </submittedName>
</protein>
<reference evidence="3 4" key="1">
    <citation type="submission" date="2024-09" db="EMBL/GenBank/DDBJ databases">
        <title>Paenibacillus zeirhizospherea sp. nov., isolated from surface of the maize (Zea mays) roots in a horticulture field, Hungary.</title>
        <authorList>
            <person name="Marton D."/>
            <person name="Farkas M."/>
            <person name="Bedics A."/>
            <person name="Toth E."/>
            <person name="Tancsics A."/>
            <person name="Boka K."/>
            <person name="Maroti G."/>
            <person name="Kriszt B."/>
            <person name="Cserhati M."/>
        </authorList>
    </citation>
    <scope>NUCLEOTIDE SEQUENCE [LARGE SCALE GENOMIC DNA]</scope>
    <source>
        <strain evidence="3 4">KCTC 33519</strain>
    </source>
</reference>
<feature type="region of interest" description="Disordered" evidence="1">
    <location>
        <begin position="1"/>
        <end position="32"/>
    </location>
</feature>
<evidence type="ECO:0000259" key="2">
    <source>
        <dbReference type="Pfam" id="PF13408"/>
    </source>
</evidence>
<evidence type="ECO:0000256" key="1">
    <source>
        <dbReference type="SAM" id="MobiDB-lite"/>
    </source>
</evidence>
<gene>
    <name evidence="3" type="ORF">ACE41H_24690</name>
</gene>
<evidence type="ECO:0000313" key="3">
    <source>
        <dbReference type="EMBL" id="MFB5269959.1"/>
    </source>
</evidence>
<dbReference type="Proteomes" id="UP001580346">
    <property type="component" value="Unassembled WGS sequence"/>
</dbReference>
<comment type="caution">
    <text evidence="3">The sequence shown here is derived from an EMBL/GenBank/DDBJ whole genome shotgun (WGS) entry which is preliminary data.</text>
</comment>
<organism evidence="3 4">
    <name type="scientific">Paenibacillus enshidis</name>
    <dbReference type="NCBI Taxonomy" id="1458439"/>
    <lineage>
        <taxon>Bacteria</taxon>
        <taxon>Bacillati</taxon>
        <taxon>Bacillota</taxon>
        <taxon>Bacilli</taxon>
        <taxon>Bacillales</taxon>
        <taxon>Paenibacillaceae</taxon>
        <taxon>Paenibacillus</taxon>
    </lineage>
</organism>
<accession>A0ABV5B1B9</accession>
<evidence type="ECO:0000313" key="4">
    <source>
        <dbReference type="Proteomes" id="UP001580346"/>
    </source>
</evidence>
<name>A0ABV5B1B9_9BACL</name>
<sequence>MPIPRSFQKKSGNELTGIKWNGGGADPFTRERPADKTGATLLKDLLFCGICGRKLEIHKRKNGTLLIMPCRKVLPDSGITCNNQGVKLQSLEEEVLQQLQNDKRLQWDQHLQPQEQTSILMDLHERLMLIEQQLRENKEEQAELLEPALARKLPYKLLKRVHTRMKQHPILQESRDKIRKQVRDIATGPQLDVKAHRIGSFEHFKSLPAEQQNEILKQRVKRIYYVRVMPKEIRELPARSPERESYPFDYTIEYF</sequence>
<feature type="domain" description="Recombinase zinc beta ribbon" evidence="2">
    <location>
        <begin position="41"/>
        <end position="100"/>
    </location>
</feature>
<keyword evidence="4" id="KW-1185">Reference proteome</keyword>
<dbReference type="EMBL" id="JBHHMI010000050">
    <property type="protein sequence ID" value="MFB5269959.1"/>
    <property type="molecule type" value="Genomic_DNA"/>
</dbReference>
<proteinExistence type="predicted"/>
<dbReference type="InterPro" id="IPR025827">
    <property type="entry name" value="Zn_ribbon_recom_dom"/>
</dbReference>